<organism evidence="1 2">
    <name type="scientific">Hymenobacter aerilatus</name>
    <dbReference type="NCBI Taxonomy" id="2932251"/>
    <lineage>
        <taxon>Bacteria</taxon>
        <taxon>Pseudomonadati</taxon>
        <taxon>Bacteroidota</taxon>
        <taxon>Cytophagia</taxon>
        <taxon>Cytophagales</taxon>
        <taxon>Hymenobacteraceae</taxon>
        <taxon>Hymenobacter</taxon>
    </lineage>
</organism>
<dbReference type="KEGG" id="haei:MUN82_08975"/>
<dbReference type="EMBL" id="CP095053">
    <property type="protein sequence ID" value="UOR07216.1"/>
    <property type="molecule type" value="Genomic_DNA"/>
</dbReference>
<sequence length="160" mass="17453">MAKAPNSLPGIYYQCSVKVEVGKGQLIRNYGRHGALAAPGTHWVVRCADCAKTPASRKPAPASKPAAPHTTALQLHNAQAAVLRWMASPVFNHAEYATGVDNILACTDLVRLGRWARNVRRVALERQAQQADEMAAHLEACEKQRQELSYLNNRAAMKAA</sequence>
<evidence type="ECO:0000313" key="1">
    <source>
        <dbReference type="EMBL" id="UOR07216.1"/>
    </source>
</evidence>
<gene>
    <name evidence="1" type="ORF">MUN82_08975</name>
</gene>
<proteinExistence type="predicted"/>
<accession>A0A8T9T535</accession>
<evidence type="ECO:0000313" key="2">
    <source>
        <dbReference type="Proteomes" id="UP000829925"/>
    </source>
</evidence>
<dbReference type="AlphaFoldDB" id="A0A8T9T535"/>
<name>A0A8T9T535_9BACT</name>
<dbReference type="RefSeq" id="WP_245096802.1">
    <property type="nucleotide sequence ID" value="NZ_CP095053.1"/>
</dbReference>
<protein>
    <submittedName>
        <fullName evidence="1">Uncharacterized protein</fullName>
    </submittedName>
</protein>
<keyword evidence="2" id="KW-1185">Reference proteome</keyword>
<reference evidence="1 2" key="1">
    <citation type="submission" date="2022-04" db="EMBL/GenBank/DDBJ databases">
        <title>Hymenobacter sp. isolated from the air.</title>
        <authorList>
            <person name="Won M."/>
            <person name="Lee C.-M."/>
            <person name="Woen H.-Y."/>
            <person name="Kwon S.-W."/>
        </authorList>
    </citation>
    <scope>NUCLEOTIDE SEQUENCE [LARGE SCALE GENOMIC DNA]</scope>
    <source>
        <strain evidence="2">5413 J-13</strain>
    </source>
</reference>
<dbReference type="Proteomes" id="UP000829925">
    <property type="component" value="Chromosome"/>
</dbReference>